<reference evidence="1" key="1">
    <citation type="submission" date="2021-09" db="EMBL/GenBank/DDBJ databases">
        <authorList>
            <person name="Martin H S."/>
        </authorList>
    </citation>
    <scope>NUCLEOTIDE SEQUENCE</scope>
</reference>
<dbReference type="PANTHER" id="PTHR16246:SF2">
    <property type="entry name" value="HOST CELL FACTOR C1 REGULATOR 1"/>
    <property type="match status" value="1"/>
</dbReference>
<dbReference type="AlphaFoldDB" id="A0A8J2VPD7"/>
<evidence type="ECO:0000313" key="1">
    <source>
        <dbReference type="EMBL" id="CAG9559064.1"/>
    </source>
</evidence>
<dbReference type="EMBL" id="CAKASE010000043">
    <property type="protein sequence ID" value="CAG9559064.1"/>
    <property type="molecule type" value="Genomic_DNA"/>
</dbReference>
<dbReference type="InterPro" id="IPR029195">
    <property type="entry name" value="HCFC1R1"/>
</dbReference>
<sequence>MDIYGYSSYPYNQSDELAKQMFAQQALASSVRGMEQPHDMPAPTGSPWNVQGIPWSMQSPPNLVHFTAQTPDTKVSPVVHCKRKSLDVDPPIPAKQFITEEKMAAHLNALHISSSYTQHSLASEDVMEVVVDPTASVATTSSISEKLKGHTIILSDDVKKLQNEPILPASLIERLQKPQMSLVVWRPRENILEKIKEDKDVESEEEKMEKRNGVLVVEHSRMDMEM</sequence>
<organism evidence="1 2">
    <name type="scientific">Danaus chrysippus</name>
    <name type="common">African queen</name>
    <dbReference type="NCBI Taxonomy" id="151541"/>
    <lineage>
        <taxon>Eukaryota</taxon>
        <taxon>Metazoa</taxon>
        <taxon>Ecdysozoa</taxon>
        <taxon>Arthropoda</taxon>
        <taxon>Hexapoda</taxon>
        <taxon>Insecta</taxon>
        <taxon>Pterygota</taxon>
        <taxon>Neoptera</taxon>
        <taxon>Endopterygota</taxon>
        <taxon>Lepidoptera</taxon>
        <taxon>Glossata</taxon>
        <taxon>Ditrysia</taxon>
        <taxon>Papilionoidea</taxon>
        <taxon>Nymphalidae</taxon>
        <taxon>Danainae</taxon>
        <taxon>Danaini</taxon>
        <taxon>Danaina</taxon>
        <taxon>Danaus</taxon>
        <taxon>Anosia</taxon>
    </lineage>
</organism>
<dbReference type="Proteomes" id="UP000789524">
    <property type="component" value="Unassembled WGS sequence"/>
</dbReference>
<accession>A0A8J2VPD7</accession>
<gene>
    <name evidence="1" type="ORF">DCHRY22_LOCUS1000</name>
</gene>
<proteinExistence type="predicted"/>
<keyword evidence="2" id="KW-1185">Reference proteome</keyword>
<name>A0A8J2VPD7_9NEOP</name>
<dbReference type="OrthoDB" id="10022757at2759"/>
<dbReference type="PANTHER" id="PTHR16246">
    <property type="entry name" value="HOST CELL FACTOR C1 REGULATOR 1"/>
    <property type="match status" value="1"/>
</dbReference>
<evidence type="ECO:0000313" key="2">
    <source>
        <dbReference type="Proteomes" id="UP000789524"/>
    </source>
</evidence>
<protein>
    <submittedName>
        <fullName evidence="1">(African queen) hypothetical protein</fullName>
    </submittedName>
</protein>
<comment type="caution">
    <text evidence="1">The sequence shown here is derived from an EMBL/GenBank/DDBJ whole genome shotgun (WGS) entry which is preliminary data.</text>
</comment>